<comment type="subcellular location">
    <subcellularLocation>
        <location evidence="1">Cell junction</location>
        <location evidence="1">Gap junction</location>
    </subcellularLocation>
    <subcellularLocation>
        <location evidence="2 12">Cell membrane</location>
        <topology evidence="2 12">Multi-pass membrane protein</topology>
    </subcellularLocation>
</comment>
<keyword evidence="3 12" id="KW-0813">Transport</keyword>
<keyword evidence="5 12" id="KW-0812">Transmembrane</keyword>
<evidence type="ECO:0000256" key="3">
    <source>
        <dbReference type="ARBA" id="ARBA00022448"/>
    </source>
</evidence>
<organism evidence="13 14">
    <name type="scientific">Argiope bruennichi</name>
    <name type="common">Wasp spider</name>
    <name type="synonym">Aranea bruennichi</name>
    <dbReference type="NCBI Taxonomy" id="94029"/>
    <lineage>
        <taxon>Eukaryota</taxon>
        <taxon>Metazoa</taxon>
        <taxon>Ecdysozoa</taxon>
        <taxon>Arthropoda</taxon>
        <taxon>Chelicerata</taxon>
        <taxon>Arachnida</taxon>
        <taxon>Araneae</taxon>
        <taxon>Araneomorphae</taxon>
        <taxon>Entelegynae</taxon>
        <taxon>Araneoidea</taxon>
        <taxon>Araneidae</taxon>
        <taxon>Argiope</taxon>
    </lineage>
</organism>
<feature type="transmembrane region" description="Helical" evidence="12">
    <location>
        <begin position="12"/>
        <end position="32"/>
    </location>
</feature>
<dbReference type="GO" id="GO:0005921">
    <property type="term" value="C:gap junction"/>
    <property type="evidence" value="ECO:0007669"/>
    <property type="project" value="UniProtKB-SubCell"/>
</dbReference>
<accession>A0A8T0DZ42</accession>
<comment type="similarity">
    <text evidence="12">Belongs to the pannexin family.</text>
</comment>
<feature type="transmembrane region" description="Helical" evidence="12">
    <location>
        <begin position="222"/>
        <end position="243"/>
    </location>
</feature>
<dbReference type="InterPro" id="IPR000990">
    <property type="entry name" value="Innexin"/>
</dbReference>
<gene>
    <name evidence="12" type="primary">inx</name>
    <name evidence="13" type="ORF">HNY73_021947</name>
</gene>
<dbReference type="GO" id="GO:0034220">
    <property type="term" value="P:monoatomic ion transmembrane transport"/>
    <property type="evidence" value="ECO:0007669"/>
    <property type="project" value="UniProtKB-KW"/>
</dbReference>
<feature type="transmembrane region" description="Helical" evidence="12">
    <location>
        <begin position="144"/>
        <end position="167"/>
    </location>
</feature>
<evidence type="ECO:0000256" key="6">
    <source>
        <dbReference type="ARBA" id="ARBA00022868"/>
    </source>
</evidence>
<sequence>MLIDNFIFHLHYRWTVILLLVCSFVITCKLVLGYSFSCLKVDGLTQEQLETYCYDHYVYTWSNTHPEFRKYQDFYPWVNLLFLVHAFNFYIPHLLWKYYDSDDIKRLADIEVGNSRNEKRKMKLCYLASYVLATQGTHKLYTGMYIFCECLNYAISLAQSLWLGFFFKATIVLKFLKWTDFQVAYFPSTGNCSITVDKVHHETSCFLPLNKLYMYMFFYVHSWYIVLTILSGTVLIYRLVLLVPSKRVAIMKFTAAWIDKETLKSLSLRLSYADWFFLTRFQRVLSDVDFAHLVEKIALLSIYKSSDGRDEFNTCLSNDGCKELENSLDISPVDDVI</sequence>
<comment type="function">
    <text evidence="12">Structural component of the gap junctions.</text>
</comment>
<dbReference type="Pfam" id="PF00876">
    <property type="entry name" value="Innexin"/>
    <property type="match status" value="1"/>
</dbReference>
<evidence type="ECO:0000313" key="14">
    <source>
        <dbReference type="Proteomes" id="UP000807504"/>
    </source>
</evidence>
<dbReference type="GO" id="GO:0005886">
    <property type="term" value="C:plasma membrane"/>
    <property type="evidence" value="ECO:0007669"/>
    <property type="project" value="UniProtKB-SubCell"/>
</dbReference>
<dbReference type="EMBL" id="JABXBU010002231">
    <property type="protein sequence ID" value="KAF8763808.1"/>
    <property type="molecule type" value="Genomic_DNA"/>
</dbReference>
<keyword evidence="11 12" id="KW-0407">Ion channel</keyword>
<keyword evidence="14" id="KW-1185">Reference proteome</keyword>
<evidence type="ECO:0000256" key="4">
    <source>
        <dbReference type="ARBA" id="ARBA00022475"/>
    </source>
</evidence>
<evidence type="ECO:0000256" key="8">
    <source>
        <dbReference type="ARBA" id="ARBA00022989"/>
    </source>
</evidence>
<comment type="caution">
    <text evidence="13">The sequence shown here is derived from an EMBL/GenBank/DDBJ whole genome shotgun (WGS) entry which is preliminary data.</text>
</comment>
<reference evidence="13" key="2">
    <citation type="submission" date="2020-06" db="EMBL/GenBank/DDBJ databases">
        <authorList>
            <person name="Sheffer M."/>
        </authorList>
    </citation>
    <scope>NUCLEOTIDE SEQUENCE</scope>
</reference>
<evidence type="ECO:0000256" key="7">
    <source>
        <dbReference type="ARBA" id="ARBA00022949"/>
    </source>
</evidence>
<evidence type="ECO:0000256" key="2">
    <source>
        <dbReference type="ARBA" id="ARBA00004651"/>
    </source>
</evidence>
<evidence type="ECO:0000256" key="1">
    <source>
        <dbReference type="ARBA" id="ARBA00004610"/>
    </source>
</evidence>
<keyword evidence="6" id="KW-0303">Gap junction</keyword>
<evidence type="ECO:0000256" key="11">
    <source>
        <dbReference type="ARBA" id="ARBA00023303"/>
    </source>
</evidence>
<keyword evidence="7" id="KW-0965">Cell junction</keyword>
<dbReference type="PANTHER" id="PTHR11893:SF36">
    <property type="entry name" value="INNEXIN-5"/>
    <property type="match status" value="1"/>
</dbReference>
<reference evidence="13" key="1">
    <citation type="journal article" date="2020" name="bioRxiv">
        <title>Chromosome-level reference genome of the European wasp spider Argiope bruennichi: a resource for studies on range expansion and evolutionary adaptation.</title>
        <authorList>
            <person name="Sheffer M.M."/>
            <person name="Hoppe A."/>
            <person name="Krehenwinkel H."/>
            <person name="Uhl G."/>
            <person name="Kuss A.W."/>
            <person name="Jensen L."/>
            <person name="Jensen C."/>
            <person name="Gillespie R.G."/>
            <person name="Hoff K.J."/>
            <person name="Prost S."/>
        </authorList>
    </citation>
    <scope>NUCLEOTIDE SEQUENCE</scope>
</reference>
<dbReference type="PROSITE" id="PS51013">
    <property type="entry name" value="PANNEXIN"/>
    <property type="match status" value="1"/>
</dbReference>
<dbReference type="GO" id="GO:0005243">
    <property type="term" value="F:gap junction channel activity"/>
    <property type="evidence" value="ECO:0007669"/>
    <property type="project" value="TreeGrafter"/>
</dbReference>
<evidence type="ECO:0000256" key="9">
    <source>
        <dbReference type="ARBA" id="ARBA00023065"/>
    </source>
</evidence>
<keyword evidence="9 12" id="KW-0406">Ion transport</keyword>
<dbReference type="Proteomes" id="UP000807504">
    <property type="component" value="Unassembled WGS sequence"/>
</dbReference>
<evidence type="ECO:0000256" key="10">
    <source>
        <dbReference type="ARBA" id="ARBA00023136"/>
    </source>
</evidence>
<proteinExistence type="inferred from homology"/>
<keyword evidence="8 12" id="KW-1133">Transmembrane helix</keyword>
<dbReference type="OrthoDB" id="5867527at2759"/>
<evidence type="ECO:0000313" key="13">
    <source>
        <dbReference type="EMBL" id="KAF8763808.1"/>
    </source>
</evidence>
<protein>
    <recommendedName>
        <fullName evidence="12">Innexin</fullName>
    </recommendedName>
</protein>
<dbReference type="PANTHER" id="PTHR11893">
    <property type="entry name" value="INNEXIN"/>
    <property type="match status" value="1"/>
</dbReference>
<keyword evidence="10 12" id="KW-0472">Membrane</keyword>
<feature type="transmembrane region" description="Helical" evidence="12">
    <location>
        <begin position="74"/>
        <end position="96"/>
    </location>
</feature>
<name>A0A8T0DZ42_ARGBR</name>
<dbReference type="AlphaFoldDB" id="A0A8T0DZ42"/>
<evidence type="ECO:0000256" key="12">
    <source>
        <dbReference type="RuleBase" id="RU010713"/>
    </source>
</evidence>
<evidence type="ECO:0000256" key="5">
    <source>
        <dbReference type="ARBA" id="ARBA00022692"/>
    </source>
</evidence>
<keyword evidence="4" id="KW-1003">Cell membrane</keyword>